<evidence type="ECO:0000313" key="2">
    <source>
        <dbReference type="Proteomes" id="UP001611162"/>
    </source>
</evidence>
<sequence>MSSADAVAREAAWLSDFNPADGLPALLATLGGPFDVVQAYMPRTPAQRRAQLYVLRRQVREERTAHVRRMARHLFELRVIWPASSPSGSGEDSQQTLDNAIELILQRVGGLMLDKTHGGRFLSVAENPGEVTVDFADPEPSLRDRADLRCTITYWADDAEING</sequence>
<keyword evidence="2" id="KW-1185">Reference proteome</keyword>
<dbReference type="EMBL" id="JBIRRB010000011">
    <property type="protein sequence ID" value="MFI0914226.1"/>
    <property type="molecule type" value="Genomic_DNA"/>
</dbReference>
<gene>
    <name evidence="1" type="ORF">ACH4TF_27790</name>
</gene>
<name>A0ABW7T9L7_9ACTN</name>
<proteinExistence type="predicted"/>
<accession>A0ABW7T9L7</accession>
<dbReference type="Proteomes" id="UP001611162">
    <property type="component" value="Unassembled WGS sequence"/>
</dbReference>
<comment type="caution">
    <text evidence="1">The sequence shown here is derived from an EMBL/GenBank/DDBJ whole genome shotgun (WGS) entry which is preliminary data.</text>
</comment>
<evidence type="ECO:0000313" key="1">
    <source>
        <dbReference type="EMBL" id="MFI0914226.1"/>
    </source>
</evidence>
<dbReference type="RefSeq" id="WP_397614242.1">
    <property type="nucleotide sequence ID" value="NZ_JBIRRB010000011.1"/>
</dbReference>
<protein>
    <submittedName>
        <fullName evidence="1">Uncharacterized protein</fullName>
    </submittedName>
</protein>
<organism evidence="1 2">
    <name type="scientific">Streptomyces abikoensis</name>
    <dbReference type="NCBI Taxonomy" id="97398"/>
    <lineage>
        <taxon>Bacteria</taxon>
        <taxon>Bacillati</taxon>
        <taxon>Actinomycetota</taxon>
        <taxon>Actinomycetes</taxon>
        <taxon>Kitasatosporales</taxon>
        <taxon>Streptomycetaceae</taxon>
        <taxon>Streptomyces</taxon>
    </lineage>
</organism>
<reference evidence="1 2" key="1">
    <citation type="submission" date="2024-10" db="EMBL/GenBank/DDBJ databases">
        <title>The Natural Products Discovery Center: Release of the First 8490 Sequenced Strains for Exploring Actinobacteria Biosynthetic Diversity.</title>
        <authorList>
            <person name="Kalkreuter E."/>
            <person name="Kautsar S.A."/>
            <person name="Yang D."/>
            <person name="Bader C.D."/>
            <person name="Teijaro C.N."/>
            <person name="Fluegel L."/>
            <person name="Davis C.M."/>
            <person name="Simpson J.R."/>
            <person name="Lauterbach L."/>
            <person name="Steele A.D."/>
            <person name="Gui C."/>
            <person name="Meng S."/>
            <person name="Li G."/>
            <person name="Viehrig K."/>
            <person name="Ye F."/>
            <person name="Su P."/>
            <person name="Kiefer A.F."/>
            <person name="Nichols A."/>
            <person name="Cepeda A.J."/>
            <person name="Yan W."/>
            <person name="Fan B."/>
            <person name="Jiang Y."/>
            <person name="Adhikari A."/>
            <person name="Zheng C.-J."/>
            <person name="Schuster L."/>
            <person name="Cowan T.M."/>
            <person name="Smanski M.J."/>
            <person name="Chevrette M.G."/>
            <person name="De Carvalho L.P.S."/>
            <person name="Shen B."/>
        </authorList>
    </citation>
    <scope>NUCLEOTIDE SEQUENCE [LARGE SCALE GENOMIC DNA]</scope>
    <source>
        <strain evidence="1 2">NPDC020979</strain>
    </source>
</reference>